<sequence>MYEVKKRKQAFINNVSASLSLTIQIELLILYFNVNLSLMFRIEIREYFHDHEIAPISLLNELILLAIFQLFLFFEDISYNYIHLLLKDNSPYVSEVAIYRLSIH</sequence>
<keyword evidence="1" id="KW-1133">Transmembrane helix</keyword>
<protein>
    <submittedName>
        <fullName evidence="2">Uncharacterized protein</fullName>
    </submittedName>
</protein>
<name>A0A6N2Z635_STRPA</name>
<proteinExistence type="predicted"/>
<evidence type="ECO:0000313" key="2">
    <source>
        <dbReference type="EMBL" id="VYT73260.1"/>
    </source>
</evidence>
<keyword evidence="1" id="KW-0472">Membrane</keyword>
<accession>A0A6N2Z635</accession>
<dbReference type="AlphaFoldDB" id="A0A6N2Z635"/>
<organism evidence="2">
    <name type="scientific">Streptococcus parasanguinis</name>
    <dbReference type="NCBI Taxonomy" id="1318"/>
    <lineage>
        <taxon>Bacteria</taxon>
        <taxon>Bacillati</taxon>
        <taxon>Bacillota</taxon>
        <taxon>Bacilli</taxon>
        <taxon>Lactobacillales</taxon>
        <taxon>Streptococcaceae</taxon>
        <taxon>Streptococcus</taxon>
    </lineage>
</organism>
<feature type="transmembrane region" description="Helical" evidence="1">
    <location>
        <begin position="53"/>
        <end position="74"/>
    </location>
</feature>
<gene>
    <name evidence="2" type="ORF">SPLFYP13_02027</name>
</gene>
<keyword evidence="1" id="KW-0812">Transmembrane</keyword>
<reference evidence="2" key="1">
    <citation type="submission" date="2019-11" db="EMBL/GenBank/DDBJ databases">
        <authorList>
            <person name="Feng L."/>
        </authorList>
    </citation>
    <scope>NUCLEOTIDE SEQUENCE</scope>
    <source>
        <strain evidence="2">SparasanguinisLFYP13</strain>
    </source>
</reference>
<dbReference type="EMBL" id="CACRUC010000011">
    <property type="protein sequence ID" value="VYT73260.1"/>
    <property type="molecule type" value="Genomic_DNA"/>
</dbReference>
<feature type="transmembrane region" description="Helical" evidence="1">
    <location>
        <begin position="12"/>
        <end position="33"/>
    </location>
</feature>
<evidence type="ECO:0000256" key="1">
    <source>
        <dbReference type="SAM" id="Phobius"/>
    </source>
</evidence>